<keyword evidence="1" id="KW-1133">Transmembrane helix</keyword>
<name>A0A2H0BEN3_UNCKA</name>
<feature type="transmembrane region" description="Helical" evidence="1">
    <location>
        <begin position="66"/>
        <end position="87"/>
    </location>
</feature>
<proteinExistence type="predicted"/>
<dbReference type="EMBL" id="PCSU01000083">
    <property type="protein sequence ID" value="PIP56122.1"/>
    <property type="molecule type" value="Genomic_DNA"/>
</dbReference>
<evidence type="ECO:0000313" key="4">
    <source>
        <dbReference type="Proteomes" id="UP000228495"/>
    </source>
</evidence>
<keyword evidence="2" id="KW-0732">Signal</keyword>
<protein>
    <submittedName>
        <fullName evidence="3">Uncharacterized protein</fullName>
    </submittedName>
</protein>
<dbReference type="AlphaFoldDB" id="A0A2H0BEN3"/>
<reference evidence="3 4" key="1">
    <citation type="submission" date="2017-09" db="EMBL/GenBank/DDBJ databases">
        <title>Depth-based differentiation of microbial function through sediment-hosted aquifers and enrichment of novel symbionts in the deep terrestrial subsurface.</title>
        <authorList>
            <person name="Probst A.J."/>
            <person name="Ladd B."/>
            <person name="Jarett J.K."/>
            <person name="Geller-Mcgrath D.E."/>
            <person name="Sieber C.M."/>
            <person name="Emerson J.B."/>
            <person name="Anantharaman K."/>
            <person name="Thomas B.C."/>
            <person name="Malmstrom R."/>
            <person name="Stieglmeier M."/>
            <person name="Klingl A."/>
            <person name="Woyke T."/>
            <person name="Ryan C.M."/>
            <person name="Banfield J.F."/>
        </authorList>
    </citation>
    <scope>NUCLEOTIDE SEQUENCE [LARGE SCALE GENOMIC DNA]</scope>
    <source>
        <strain evidence="3">CG22_combo_CG10-13_8_21_14_all_39_12</strain>
    </source>
</reference>
<keyword evidence="1" id="KW-0812">Transmembrane</keyword>
<feature type="chain" id="PRO_5013553790" evidence="2">
    <location>
        <begin position="23"/>
        <end position="91"/>
    </location>
</feature>
<evidence type="ECO:0000313" key="3">
    <source>
        <dbReference type="EMBL" id="PIP56122.1"/>
    </source>
</evidence>
<organism evidence="3 4">
    <name type="scientific">candidate division WWE3 bacterium CG22_combo_CG10-13_8_21_14_all_39_12</name>
    <dbReference type="NCBI Taxonomy" id="1975094"/>
    <lineage>
        <taxon>Bacteria</taxon>
        <taxon>Katanobacteria</taxon>
    </lineage>
</organism>
<comment type="caution">
    <text evidence="3">The sequence shown here is derived from an EMBL/GenBank/DDBJ whole genome shotgun (WGS) entry which is preliminary data.</text>
</comment>
<evidence type="ECO:0000256" key="2">
    <source>
        <dbReference type="SAM" id="SignalP"/>
    </source>
</evidence>
<feature type="transmembrane region" description="Helical" evidence="1">
    <location>
        <begin position="36"/>
        <end position="59"/>
    </location>
</feature>
<feature type="signal peptide" evidence="2">
    <location>
        <begin position="1"/>
        <end position="22"/>
    </location>
</feature>
<keyword evidence="1" id="KW-0472">Membrane</keyword>
<accession>A0A2H0BEN3</accession>
<evidence type="ECO:0000256" key="1">
    <source>
        <dbReference type="SAM" id="Phobius"/>
    </source>
</evidence>
<gene>
    <name evidence="3" type="ORF">COX05_04690</name>
</gene>
<dbReference type="Proteomes" id="UP000228495">
    <property type="component" value="Unassembled WGS sequence"/>
</dbReference>
<sequence>MIRSVVSCIVFAGVASFGLQVAAFFGANTGEILGDFMLQVLQVIGGLFTGQGIPSGYFADAISSNLMGIGIGFGIILSALAVGAFIFNELK</sequence>